<dbReference type="AlphaFoldDB" id="A0A1C1CUD7"/>
<evidence type="ECO:0000313" key="2">
    <source>
        <dbReference type="EMBL" id="OCT52107.1"/>
    </source>
</evidence>
<evidence type="ECO:0000256" key="1">
    <source>
        <dbReference type="SAM" id="Phobius"/>
    </source>
</evidence>
<dbReference type="VEuPathDB" id="FungiDB:G647_06035"/>
<reference evidence="3" key="1">
    <citation type="submission" date="2015-07" db="EMBL/GenBank/DDBJ databases">
        <authorList>
            <person name="Teixeira M.M."/>
            <person name="Souza R.C."/>
            <person name="Almeida L.G."/>
            <person name="Vicente V.A."/>
            <person name="de Hoog S."/>
            <person name="Bocca A.L."/>
            <person name="de Almeida S.R."/>
            <person name="Vasconcelos A.T."/>
            <person name="Felipe M.S."/>
        </authorList>
    </citation>
    <scope>NUCLEOTIDE SEQUENCE [LARGE SCALE GENOMIC DNA]</scope>
    <source>
        <strain evidence="3">KSF</strain>
    </source>
</reference>
<keyword evidence="1" id="KW-1133">Transmembrane helix</keyword>
<dbReference type="Proteomes" id="UP000094526">
    <property type="component" value="Unassembled WGS sequence"/>
</dbReference>
<organism evidence="2 3">
    <name type="scientific">Cladophialophora carrionii</name>
    <dbReference type="NCBI Taxonomy" id="86049"/>
    <lineage>
        <taxon>Eukaryota</taxon>
        <taxon>Fungi</taxon>
        <taxon>Dikarya</taxon>
        <taxon>Ascomycota</taxon>
        <taxon>Pezizomycotina</taxon>
        <taxon>Eurotiomycetes</taxon>
        <taxon>Chaetothyriomycetidae</taxon>
        <taxon>Chaetothyriales</taxon>
        <taxon>Herpotrichiellaceae</taxon>
        <taxon>Cladophialophora</taxon>
    </lineage>
</organism>
<dbReference type="VEuPathDB" id="FungiDB:CLCR_08405"/>
<dbReference type="EMBL" id="LGRB01000009">
    <property type="protein sequence ID" value="OCT52107.1"/>
    <property type="molecule type" value="Genomic_DNA"/>
</dbReference>
<feature type="transmembrane region" description="Helical" evidence="1">
    <location>
        <begin position="67"/>
        <end position="85"/>
    </location>
</feature>
<name>A0A1C1CUD7_9EURO</name>
<keyword evidence="1" id="KW-0472">Membrane</keyword>
<proteinExistence type="predicted"/>
<accession>A0A1C1CUD7</accession>
<comment type="caution">
    <text evidence="2">The sequence shown here is derived from an EMBL/GenBank/DDBJ whole genome shotgun (WGS) entry which is preliminary data.</text>
</comment>
<dbReference type="OrthoDB" id="5373426at2759"/>
<gene>
    <name evidence="2" type="ORF">CLCR_08405</name>
</gene>
<sequence>MSSSVASSSHRRRVRRDSSPLLSPSPFLLPSPLFPLRPLGNTDDLEAGEVTMDVRRVPLRAILKRRFLQTFLLALVLAILLWEWIAHGFSVRATMPLIYSTRNERQLTSTGLLQSGRSVSLNACMQLEFGYNPSTASIPAFPPPENVTYRAPDTIDTFQNYAWRNHTACQISSLDLHSAFSPLCQSRHDFLTAFSGGGRIGFDQPFMPRACDMRWFTTEEVCEIFSRFEKIVVVGDSMMRHVVGALNVLLRKDLGYGAVTNWNFDEEELRACFCNHQMDVKSCSVQGIFSTSSVLENDPTSLACGPDTPVDLVIEMMLRFPLDTEELARYMNLLAPTKPKRPYAFIFGHGLWNDLDIQATLHWLDGVLEHTVLRAPYLRDAHSIWPRLFIPPNAAGILKPDQWLVSQGDKALMTFEESVGVEAARRGVETMGTWNMSVQASKYDGVHLDLKGNLIKAMGVVNWLNLVDVDAW</sequence>
<protein>
    <submittedName>
        <fullName evidence="2">Uncharacterized protein</fullName>
    </submittedName>
</protein>
<keyword evidence="3" id="KW-1185">Reference proteome</keyword>
<evidence type="ECO:0000313" key="3">
    <source>
        <dbReference type="Proteomes" id="UP000094526"/>
    </source>
</evidence>
<keyword evidence="1" id="KW-0812">Transmembrane</keyword>
<dbReference type="eggNOG" id="ENOG502SCW0">
    <property type="taxonomic scope" value="Eukaryota"/>
</dbReference>
<dbReference type="STRING" id="86049.A0A1C1CUD7"/>